<sequence length="141" mass="13714">MSVAAAQQTVTFTANVGGTCTVIADTDGTLGPSADLTILSSTEAGGTRGRATVTTTGSGFNVTVAPPANFTTGPVDADTNTSFATSYDASGVTVAVGVPGPTPSPLGLGLTFLDVDATATKSAGTFSAGNYTLDTIVTCAP</sequence>
<proteinExistence type="predicted"/>
<dbReference type="EMBL" id="JABFCX010000003">
    <property type="protein sequence ID" value="NNU17608.1"/>
    <property type="molecule type" value="Genomic_DNA"/>
</dbReference>
<organism evidence="1 2">
    <name type="scientific">Parvularcula mediterranea</name>
    <dbReference type="NCBI Taxonomy" id="2732508"/>
    <lineage>
        <taxon>Bacteria</taxon>
        <taxon>Pseudomonadati</taxon>
        <taxon>Pseudomonadota</taxon>
        <taxon>Alphaproteobacteria</taxon>
        <taxon>Parvularculales</taxon>
        <taxon>Parvularculaceae</taxon>
        <taxon>Parvularcula</taxon>
    </lineage>
</organism>
<comment type="caution">
    <text evidence="1">The sequence shown here is derived from an EMBL/GenBank/DDBJ whole genome shotgun (WGS) entry which is preliminary data.</text>
</comment>
<accession>A0A7Y3RP06</accession>
<reference evidence="1 2" key="1">
    <citation type="submission" date="2020-05" db="EMBL/GenBank/DDBJ databases">
        <title>Parvularcula mediterraneae sp. nov., isolated from polypropylene straw from shallow seawater of the seashore of Laganas in Zakynthos island, Greece.</title>
        <authorList>
            <person name="Szabo I."/>
            <person name="Al-Omari J."/>
            <person name="Rado J."/>
            <person name="Szerdahelyi G.S."/>
        </authorList>
    </citation>
    <scope>NUCLEOTIDE SEQUENCE [LARGE SCALE GENOMIC DNA]</scope>
    <source>
        <strain evidence="1 2">ZS-1/3</strain>
    </source>
</reference>
<name>A0A7Y3RP06_9PROT</name>
<keyword evidence="2" id="KW-1185">Reference proteome</keyword>
<protein>
    <recommendedName>
        <fullName evidence="3">DUF4402 domain-containing protein</fullName>
    </recommendedName>
</protein>
<dbReference type="Proteomes" id="UP000536835">
    <property type="component" value="Unassembled WGS sequence"/>
</dbReference>
<evidence type="ECO:0008006" key="3">
    <source>
        <dbReference type="Google" id="ProtNLM"/>
    </source>
</evidence>
<dbReference type="AlphaFoldDB" id="A0A7Y3RP06"/>
<gene>
    <name evidence="1" type="ORF">HK107_14850</name>
</gene>
<evidence type="ECO:0000313" key="1">
    <source>
        <dbReference type="EMBL" id="NNU17608.1"/>
    </source>
</evidence>
<evidence type="ECO:0000313" key="2">
    <source>
        <dbReference type="Proteomes" id="UP000536835"/>
    </source>
</evidence>